<protein>
    <submittedName>
        <fullName evidence="2">Uncharacterized protein</fullName>
    </submittedName>
</protein>
<evidence type="ECO:0000256" key="1">
    <source>
        <dbReference type="SAM" id="MobiDB-lite"/>
    </source>
</evidence>
<dbReference type="Proteomes" id="UP000594975">
    <property type="component" value="Chromosome"/>
</dbReference>
<feature type="region of interest" description="Disordered" evidence="1">
    <location>
        <begin position="1"/>
        <end position="23"/>
    </location>
</feature>
<dbReference type="AlphaFoldDB" id="A0A7T3F8M6"/>
<feature type="region of interest" description="Disordered" evidence="1">
    <location>
        <begin position="152"/>
        <end position="197"/>
    </location>
</feature>
<accession>A0A7T3F8M6</accession>
<reference evidence="2 3" key="1">
    <citation type="submission" date="2020-12" db="EMBL/GenBank/DDBJ databases">
        <title>FDA dAtabase for Regulatory Grade micrObial Sequences (FDA-ARGOS): Supporting development and validation of Infectious Disease Dx tests.</title>
        <authorList>
            <person name="Sproer C."/>
            <person name="Gronow S."/>
            <person name="Severitt S."/>
            <person name="Schroder I."/>
            <person name="Tallon L."/>
            <person name="Sadzewicz L."/>
            <person name="Zhao X."/>
            <person name="Boylan J."/>
            <person name="Ott S."/>
            <person name="Bowen H."/>
            <person name="Vavikolanu K."/>
            <person name="Mehta A."/>
            <person name="Aluvathingal J."/>
            <person name="Nadendla S."/>
            <person name="Lowell S."/>
            <person name="Myers T."/>
            <person name="Yan Y."/>
            <person name="Sichtig H."/>
        </authorList>
    </citation>
    <scope>NUCLEOTIDE SEQUENCE [LARGE SCALE GENOMIC DNA]</scope>
    <source>
        <strain evidence="2 3">FDAARGOS_864</strain>
    </source>
</reference>
<organism evidence="2 3">
    <name type="scientific">Rothia kristinae</name>
    <dbReference type="NCBI Taxonomy" id="37923"/>
    <lineage>
        <taxon>Bacteria</taxon>
        <taxon>Bacillati</taxon>
        <taxon>Actinomycetota</taxon>
        <taxon>Actinomycetes</taxon>
        <taxon>Micrococcales</taxon>
        <taxon>Micrococcaceae</taxon>
        <taxon>Rothia</taxon>
    </lineage>
</organism>
<dbReference type="EMBL" id="CP065738">
    <property type="protein sequence ID" value="QPT53159.1"/>
    <property type="molecule type" value="Genomic_DNA"/>
</dbReference>
<feature type="compositionally biased region" description="Polar residues" evidence="1">
    <location>
        <begin position="177"/>
        <end position="188"/>
    </location>
</feature>
<proteinExistence type="predicted"/>
<dbReference type="KEGG" id="rkr:I6G21_07695"/>
<evidence type="ECO:0000313" key="3">
    <source>
        <dbReference type="Proteomes" id="UP000594975"/>
    </source>
</evidence>
<evidence type="ECO:0000313" key="2">
    <source>
        <dbReference type="EMBL" id="QPT53159.1"/>
    </source>
</evidence>
<sequence>MDHRTPPPITANHQPSEAPELPSAVTPSDILLARDVLGLGMSRRAFYEALRTGRLIRLRPGAGIDADLWRRLSPRERRIADHLAFALTRPAALSRPPVFSHDSALLLHGLSLVALPSRLHVAGSPRPHRHAADVTTHEDPYAQARVHLAGCDGQAGGAEPRAATRPAASGLNRAVRTGSSGSRCTIRSTGRYRGSGG</sequence>
<dbReference type="GeneID" id="61263267"/>
<gene>
    <name evidence="2" type="ORF">I6G21_07695</name>
</gene>
<name>A0A7T3F8M6_9MICC</name>
<dbReference type="RefSeq" id="WP_129358140.1">
    <property type="nucleotide sequence ID" value="NZ_CP065738.1"/>
</dbReference>